<name>A0AAW7YZ31_9ALTE</name>
<protein>
    <recommendedName>
        <fullName evidence="4">Magnesium transporter</fullName>
    </recommendedName>
</protein>
<keyword evidence="1" id="KW-1133">Transmembrane helix</keyword>
<comment type="caution">
    <text evidence="2">The sequence shown here is derived from an EMBL/GenBank/DDBJ whole genome shotgun (WGS) entry which is preliminary data.</text>
</comment>
<organism evidence="2 3">
    <name type="scientific">Alteromonas stellipolaris</name>
    <dbReference type="NCBI Taxonomy" id="233316"/>
    <lineage>
        <taxon>Bacteria</taxon>
        <taxon>Pseudomonadati</taxon>
        <taxon>Pseudomonadota</taxon>
        <taxon>Gammaproteobacteria</taxon>
        <taxon>Alteromonadales</taxon>
        <taxon>Alteromonadaceae</taxon>
        <taxon>Alteromonas/Salinimonas group</taxon>
        <taxon>Alteromonas</taxon>
    </lineage>
</organism>
<keyword evidence="1" id="KW-0472">Membrane</keyword>
<keyword evidence="1" id="KW-0812">Transmembrane</keyword>
<feature type="transmembrane region" description="Helical" evidence="1">
    <location>
        <begin position="409"/>
        <end position="425"/>
    </location>
</feature>
<evidence type="ECO:0000313" key="2">
    <source>
        <dbReference type="EMBL" id="MDO6576474.1"/>
    </source>
</evidence>
<accession>A0AAW7YZ31</accession>
<evidence type="ECO:0000313" key="3">
    <source>
        <dbReference type="Proteomes" id="UP001170717"/>
    </source>
</evidence>
<sequence length="428" mass="47811">MSASASPSAFLCSPPVSIVTYTPIALTRKFSALTPSLTSKVEEVMHSQDWVLNQESKLDMGYVSTDSDLLSPMFTPLVKLEVDHESPAFQHAFSTLEEIGLKLQGLNLRLYQTGIATLQATLAPSSQEQLTLCWQKIENRDIEQRLSLILQAAGGVMVNLLNTTFDTLSKRCKLLTSELTDSDAVLWTGRCYITRVPESAAEAKQAFSIIHECPPSNYENDEAFFRSGNCLFLNNDISLSLDNRRVLFLLQHYNAMLYAYQQSMSNAYHQLQSLKALSSGRRRKALEKLIQRMVSIRTLEYIRLEFCDSLRGLQGSRKPLANALIDAWEINAVEESLLDRAAYINNAISSYENQLNRAINKSIEVILMLIGGISLVDITNNFVAASQSVKHDSTWGIYDIFSLMSSENTVNLALIAVLLMALLFAKNK</sequence>
<dbReference type="EMBL" id="JAUOQI010000002">
    <property type="protein sequence ID" value="MDO6576474.1"/>
    <property type="molecule type" value="Genomic_DNA"/>
</dbReference>
<dbReference type="RefSeq" id="WP_061997149.1">
    <property type="nucleotide sequence ID" value="NZ_CP015345.1"/>
</dbReference>
<dbReference type="AlphaFoldDB" id="A0AAW7YZ31"/>
<reference evidence="2" key="1">
    <citation type="submission" date="2023-07" db="EMBL/GenBank/DDBJ databases">
        <title>Genome content predicts the carbon catabolic preferences of heterotrophic bacteria.</title>
        <authorList>
            <person name="Gralka M."/>
        </authorList>
    </citation>
    <scope>NUCLEOTIDE SEQUENCE</scope>
    <source>
        <strain evidence="2">F2M12</strain>
    </source>
</reference>
<dbReference type="Proteomes" id="UP001170717">
    <property type="component" value="Unassembled WGS sequence"/>
</dbReference>
<gene>
    <name evidence="2" type="ORF">Q4527_03690</name>
</gene>
<evidence type="ECO:0000256" key="1">
    <source>
        <dbReference type="SAM" id="Phobius"/>
    </source>
</evidence>
<proteinExistence type="predicted"/>
<evidence type="ECO:0008006" key="4">
    <source>
        <dbReference type="Google" id="ProtNLM"/>
    </source>
</evidence>